<dbReference type="RefSeq" id="WP_085472746.1">
    <property type="nucleotide sequence ID" value="NZ_FXAU01000003.1"/>
</dbReference>
<feature type="chain" id="PRO_5011965171" description="DUF6268 domain-containing protein" evidence="1">
    <location>
        <begin position="26"/>
        <end position="308"/>
    </location>
</feature>
<evidence type="ECO:0000313" key="4">
    <source>
        <dbReference type="Proteomes" id="UP000192980"/>
    </source>
</evidence>
<dbReference type="Proteomes" id="UP000192980">
    <property type="component" value="Unassembled WGS sequence"/>
</dbReference>
<evidence type="ECO:0000259" key="2">
    <source>
        <dbReference type="Pfam" id="PF19783"/>
    </source>
</evidence>
<accession>A0A1X7JPR1</accession>
<reference evidence="3 4" key="1">
    <citation type="submission" date="2017-04" db="EMBL/GenBank/DDBJ databases">
        <authorList>
            <person name="Afonso C.L."/>
            <person name="Miller P.J."/>
            <person name="Scott M.A."/>
            <person name="Spackman E."/>
            <person name="Goraichik I."/>
            <person name="Dimitrov K.M."/>
            <person name="Suarez D.L."/>
            <person name="Swayne D.E."/>
        </authorList>
    </citation>
    <scope>NUCLEOTIDE SEQUENCE [LARGE SCALE GENOMIC DNA]</scope>
    <source>
        <strain evidence="3 4">DSM 22418</strain>
    </source>
</reference>
<organism evidence="3 4">
    <name type="scientific">Sphingobacterium psychroaquaticum</name>
    <dbReference type="NCBI Taxonomy" id="561061"/>
    <lineage>
        <taxon>Bacteria</taxon>
        <taxon>Pseudomonadati</taxon>
        <taxon>Bacteroidota</taxon>
        <taxon>Sphingobacteriia</taxon>
        <taxon>Sphingobacteriales</taxon>
        <taxon>Sphingobacteriaceae</taxon>
        <taxon>Sphingobacterium</taxon>
    </lineage>
</organism>
<dbReference type="AlphaFoldDB" id="A0A1X7JPR1"/>
<evidence type="ECO:0000256" key="1">
    <source>
        <dbReference type="SAM" id="SignalP"/>
    </source>
</evidence>
<proteinExistence type="predicted"/>
<dbReference type="OrthoDB" id="665720at2"/>
<feature type="signal peptide" evidence="1">
    <location>
        <begin position="1"/>
        <end position="25"/>
    </location>
</feature>
<dbReference type="EMBL" id="FXAU01000003">
    <property type="protein sequence ID" value="SMG30010.1"/>
    <property type="molecule type" value="Genomic_DNA"/>
</dbReference>
<sequence>MIENFSRKKLSLLLIMALSYTISPAQVSVELKSEYIGKSSYRFMENEKSEKVGDSKGGALIHQGSINIPLSFKLNEKKRPTMWALSVAGAYAKLDNENFTEPLVVDEIVNAGINLNHLRPLNDRWSMLASIGGGIYMPSTKISDITLNNTLGNAGIVFIRHLKPNLDLGGGVAFNNSFGTPMLFPAFYLNWRTEGKYSVNIALMNGLAVSAGYDVGKSLRISVIGEMNGQVALLEQDGEGKMFSHMYMIGGLRPEIKIGKKLSIPLTGGISAWRPAQMNDRTLKSIFKEQNYYFQSAIYASAGLKMKF</sequence>
<feature type="domain" description="DUF6268" evidence="2">
    <location>
        <begin position="25"/>
        <end position="307"/>
    </location>
</feature>
<evidence type="ECO:0000313" key="3">
    <source>
        <dbReference type="EMBL" id="SMG30010.1"/>
    </source>
</evidence>
<keyword evidence="1" id="KW-0732">Signal</keyword>
<keyword evidence="4" id="KW-1185">Reference proteome</keyword>
<name>A0A1X7JPR1_9SPHI</name>
<dbReference type="Pfam" id="PF19783">
    <property type="entry name" value="DUF6268"/>
    <property type="match status" value="1"/>
</dbReference>
<dbReference type="InterPro" id="IPR046235">
    <property type="entry name" value="DUF6268"/>
</dbReference>
<protein>
    <recommendedName>
        <fullName evidence="2">DUF6268 domain-containing protein</fullName>
    </recommendedName>
</protein>
<gene>
    <name evidence="3" type="ORF">SAMN05660862_2002</name>
</gene>